<name>A0A6G1IVF2_9PLEO</name>
<evidence type="ECO:0000313" key="2">
    <source>
        <dbReference type="Proteomes" id="UP000799291"/>
    </source>
</evidence>
<keyword evidence="2" id="KW-1185">Reference proteome</keyword>
<dbReference type="EMBL" id="MU005588">
    <property type="protein sequence ID" value="KAF2682085.1"/>
    <property type="molecule type" value="Genomic_DNA"/>
</dbReference>
<dbReference type="OrthoDB" id="674604at2759"/>
<dbReference type="PANTHER" id="PTHR46082">
    <property type="entry name" value="ATP/GTP-BINDING PROTEIN-RELATED"/>
    <property type="match status" value="1"/>
</dbReference>
<sequence>MRWLEHAKNTRWLMVFDNYDRPKVPGNTDPSAVDIQQYLPKVYHGSIIVTTRLSNVNVGPRIRVGKLENVGDSLQILSNASRREGVMDDPTAAELAKELDGLPLALATAGAYLDQVSTSFADYLRLYRASWLKLQQTSP</sequence>
<dbReference type="AlphaFoldDB" id="A0A6G1IVF2"/>
<evidence type="ECO:0008006" key="3">
    <source>
        <dbReference type="Google" id="ProtNLM"/>
    </source>
</evidence>
<proteinExistence type="predicted"/>
<dbReference type="Proteomes" id="UP000799291">
    <property type="component" value="Unassembled WGS sequence"/>
</dbReference>
<dbReference type="PANTHER" id="PTHR46082:SF6">
    <property type="entry name" value="AAA+ ATPASE DOMAIN-CONTAINING PROTEIN-RELATED"/>
    <property type="match status" value="1"/>
</dbReference>
<dbReference type="InterPro" id="IPR053137">
    <property type="entry name" value="NLR-like"/>
</dbReference>
<organism evidence="1 2">
    <name type="scientific">Lentithecium fluviatile CBS 122367</name>
    <dbReference type="NCBI Taxonomy" id="1168545"/>
    <lineage>
        <taxon>Eukaryota</taxon>
        <taxon>Fungi</taxon>
        <taxon>Dikarya</taxon>
        <taxon>Ascomycota</taxon>
        <taxon>Pezizomycotina</taxon>
        <taxon>Dothideomycetes</taxon>
        <taxon>Pleosporomycetidae</taxon>
        <taxon>Pleosporales</taxon>
        <taxon>Massarineae</taxon>
        <taxon>Lentitheciaceae</taxon>
        <taxon>Lentithecium</taxon>
    </lineage>
</organism>
<dbReference type="SUPFAM" id="SSF52540">
    <property type="entry name" value="P-loop containing nucleoside triphosphate hydrolases"/>
    <property type="match status" value="1"/>
</dbReference>
<gene>
    <name evidence="1" type="ORF">K458DRAFT_391120</name>
</gene>
<evidence type="ECO:0000313" key="1">
    <source>
        <dbReference type="EMBL" id="KAF2682085.1"/>
    </source>
</evidence>
<accession>A0A6G1IVF2</accession>
<protein>
    <recommendedName>
        <fullName evidence="3">NB-ARC domain-containing protein</fullName>
    </recommendedName>
</protein>
<reference evidence="1" key="1">
    <citation type="journal article" date="2020" name="Stud. Mycol.">
        <title>101 Dothideomycetes genomes: a test case for predicting lifestyles and emergence of pathogens.</title>
        <authorList>
            <person name="Haridas S."/>
            <person name="Albert R."/>
            <person name="Binder M."/>
            <person name="Bloem J."/>
            <person name="Labutti K."/>
            <person name="Salamov A."/>
            <person name="Andreopoulos B."/>
            <person name="Baker S."/>
            <person name="Barry K."/>
            <person name="Bills G."/>
            <person name="Bluhm B."/>
            <person name="Cannon C."/>
            <person name="Castanera R."/>
            <person name="Culley D."/>
            <person name="Daum C."/>
            <person name="Ezra D."/>
            <person name="Gonzalez J."/>
            <person name="Henrissat B."/>
            <person name="Kuo A."/>
            <person name="Liang C."/>
            <person name="Lipzen A."/>
            <person name="Lutzoni F."/>
            <person name="Magnuson J."/>
            <person name="Mondo S."/>
            <person name="Nolan M."/>
            <person name="Ohm R."/>
            <person name="Pangilinan J."/>
            <person name="Park H.-J."/>
            <person name="Ramirez L."/>
            <person name="Alfaro M."/>
            <person name="Sun H."/>
            <person name="Tritt A."/>
            <person name="Yoshinaga Y."/>
            <person name="Zwiers L.-H."/>
            <person name="Turgeon B."/>
            <person name="Goodwin S."/>
            <person name="Spatafora J."/>
            <person name="Crous P."/>
            <person name="Grigoriev I."/>
        </authorList>
    </citation>
    <scope>NUCLEOTIDE SEQUENCE</scope>
    <source>
        <strain evidence="1">CBS 122367</strain>
    </source>
</reference>
<dbReference type="InterPro" id="IPR027417">
    <property type="entry name" value="P-loop_NTPase"/>
</dbReference>